<dbReference type="PROSITE" id="PS00092">
    <property type="entry name" value="N6_MTASE"/>
    <property type="match status" value="1"/>
</dbReference>
<evidence type="ECO:0000313" key="3">
    <source>
        <dbReference type="Proteomes" id="UP000295673"/>
    </source>
</evidence>
<feature type="region of interest" description="Disordered" evidence="1">
    <location>
        <begin position="1"/>
        <end position="27"/>
    </location>
</feature>
<dbReference type="GO" id="GO:0008168">
    <property type="term" value="F:methyltransferase activity"/>
    <property type="evidence" value="ECO:0007669"/>
    <property type="project" value="InterPro"/>
</dbReference>
<evidence type="ECO:0000256" key="1">
    <source>
        <dbReference type="SAM" id="MobiDB-lite"/>
    </source>
</evidence>
<feature type="compositionally biased region" description="Polar residues" evidence="1">
    <location>
        <begin position="1"/>
        <end position="18"/>
    </location>
</feature>
<gene>
    <name evidence="2" type="ORF">BXY66_1599</name>
</gene>
<dbReference type="InterPro" id="IPR002052">
    <property type="entry name" value="DNA_methylase_N6_adenine_CS"/>
</dbReference>
<organism evidence="2 3">
    <name type="scientific">Shimia isoporae</name>
    <dbReference type="NCBI Taxonomy" id="647720"/>
    <lineage>
        <taxon>Bacteria</taxon>
        <taxon>Pseudomonadati</taxon>
        <taxon>Pseudomonadota</taxon>
        <taxon>Alphaproteobacteria</taxon>
        <taxon>Rhodobacterales</taxon>
        <taxon>Roseobacteraceae</taxon>
    </lineage>
</organism>
<dbReference type="GO" id="GO:0032259">
    <property type="term" value="P:methylation"/>
    <property type="evidence" value="ECO:0007669"/>
    <property type="project" value="InterPro"/>
</dbReference>
<protein>
    <recommendedName>
        <fullName evidence="4">Methyltransferase family protein</fullName>
    </recommendedName>
</protein>
<dbReference type="EMBL" id="SMGR01000001">
    <property type="protein sequence ID" value="TCL09548.1"/>
    <property type="molecule type" value="Genomic_DNA"/>
</dbReference>
<name>A0A4R1NW78_9RHOB</name>
<keyword evidence="3" id="KW-1185">Reference proteome</keyword>
<dbReference type="InterPro" id="IPR029063">
    <property type="entry name" value="SAM-dependent_MTases_sf"/>
</dbReference>
<proteinExistence type="predicted"/>
<evidence type="ECO:0000313" key="2">
    <source>
        <dbReference type="EMBL" id="TCL09548.1"/>
    </source>
</evidence>
<comment type="caution">
    <text evidence="2">The sequence shown here is derived from an EMBL/GenBank/DDBJ whole genome shotgun (WGS) entry which is preliminary data.</text>
</comment>
<dbReference type="RefSeq" id="WP_165929124.1">
    <property type="nucleotide sequence ID" value="NZ_SMGR01000001.1"/>
</dbReference>
<dbReference type="Proteomes" id="UP000295673">
    <property type="component" value="Unassembled WGS sequence"/>
</dbReference>
<dbReference type="Gene3D" id="3.40.50.150">
    <property type="entry name" value="Vaccinia Virus protein VP39"/>
    <property type="match status" value="1"/>
</dbReference>
<dbReference type="GO" id="GO:0003676">
    <property type="term" value="F:nucleic acid binding"/>
    <property type="evidence" value="ECO:0007669"/>
    <property type="project" value="InterPro"/>
</dbReference>
<dbReference type="AlphaFoldDB" id="A0A4R1NW78"/>
<sequence>MTQARGLFTSTGNVSRQTTARKKDDFYPTPPEATAALMAAEAKDIRHHAPWVIWEPCVGNGAMAEVIRNMGFTVIGSDLHTRWPETENFIQRDIFDWEARPADAVITNPPFNLMSKRDGTAPFFTHLMQLGVPYIAMLLGAQWPYAQNRKWLHDTMPMSRIYPIRWRLQWSEGKNPPQSHNWVVWDRNHHGPTELHFLDKP</sequence>
<accession>A0A4R1NW78</accession>
<evidence type="ECO:0008006" key="4">
    <source>
        <dbReference type="Google" id="ProtNLM"/>
    </source>
</evidence>
<dbReference type="SUPFAM" id="SSF53335">
    <property type="entry name" value="S-adenosyl-L-methionine-dependent methyltransferases"/>
    <property type="match status" value="1"/>
</dbReference>
<reference evidence="2 3" key="1">
    <citation type="submission" date="2019-03" db="EMBL/GenBank/DDBJ databases">
        <title>Genomic Encyclopedia of Archaeal and Bacterial Type Strains, Phase II (KMG-II): from individual species to whole genera.</title>
        <authorList>
            <person name="Goeker M."/>
        </authorList>
    </citation>
    <scope>NUCLEOTIDE SEQUENCE [LARGE SCALE GENOMIC DNA]</scope>
    <source>
        <strain evidence="2 3">DSM 26433</strain>
    </source>
</reference>